<dbReference type="SMART" id="SM00400">
    <property type="entry name" value="ZnF_CHCC"/>
    <property type="match status" value="1"/>
</dbReference>
<dbReference type="InterPro" id="IPR013264">
    <property type="entry name" value="DNAG_N"/>
</dbReference>
<evidence type="ECO:0000256" key="8">
    <source>
        <dbReference type="ARBA" id="ARBA00022833"/>
    </source>
</evidence>
<evidence type="ECO:0000256" key="10">
    <source>
        <dbReference type="ARBA" id="ARBA00023125"/>
    </source>
</evidence>
<dbReference type="GO" id="GO:0008270">
    <property type="term" value="F:zinc ion binding"/>
    <property type="evidence" value="ECO:0007669"/>
    <property type="project" value="UniProtKB-KW"/>
</dbReference>
<evidence type="ECO:0000256" key="3">
    <source>
        <dbReference type="ARBA" id="ARBA00022679"/>
    </source>
</evidence>
<dbReference type="GO" id="GO:0003899">
    <property type="term" value="F:DNA-directed RNA polymerase activity"/>
    <property type="evidence" value="ECO:0007669"/>
    <property type="project" value="InterPro"/>
</dbReference>
<evidence type="ECO:0000313" key="13">
    <source>
        <dbReference type="EMBL" id="GAG54533.1"/>
    </source>
</evidence>
<dbReference type="InterPro" id="IPR050219">
    <property type="entry name" value="DnaG_primase"/>
</dbReference>
<comment type="caution">
    <text evidence="13">The sequence shown here is derived from an EMBL/GenBank/DDBJ whole genome shotgun (WGS) entry which is preliminary data.</text>
</comment>
<keyword evidence="2" id="KW-0639">Primosome</keyword>
<dbReference type="InterPro" id="IPR036977">
    <property type="entry name" value="DNA_primase_Znf_CHC2"/>
</dbReference>
<evidence type="ECO:0000256" key="5">
    <source>
        <dbReference type="ARBA" id="ARBA00022705"/>
    </source>
</evidence>
<dbReference type="SMART" id="SM00493">
    <property type="entry name" value="TOPRIM"/>
    <property type="match status" value="1"/>
</dbReference>
<dbReference type="FunFam" id="3.90.980.10:FF:000001">
    <property type="entry name" value="DNA primase"/>
    <property type="match status" value="1"/>
</dbReference>
<dbReference type="PROSITE" id="PS50880">
    <property type="entry name" value="TOPRIM"/>
    <property type="match status" value="1"/>
</dbReference>
<dbReference type="InterPro" id="IPR006171">
    <property type="entry name" value="TOPRIM_dom"/>
</dbReference>
<dbReference type="GO" id="GO:1990077">
    <property type="term" value="C:primosome complex"/>
    <property type="evidence" value="ECO:0007669"/>
    <property type="project" value="UniProtKB-KW"/>
</dbReference>
<feature type="non-terminal residue" evidence="13">
    <location>
        <position position="1"/>
    </location>
</feature>
<sequence length="288" mass="32740">GLNSPFTVDSTKQLFHCFGCEAGGDIFTFIMKIENIDFSGALQLLADRVGYTLRRDKYGIPSSERKKIKERVYEIHRLAKNFYVKNLYSENAAHIRRYLNSRGFKSTTIKQFELGYAPNRWDGLTNYAIKSGFNVNELLQSGLAVESSKTKRGCYDMFRDRIMFPIWDLTGKVIAFGGRTLKEEIAKYINSPETMIYKKKKTVYGINKAKEQIVKDDRVIVVEGYTDILALNQEGIKNCVASLGTALTIEQIRLLNRFTNNIITIFDADTAGEAATERGIELLKEYNG</sequence>
<feature type="non-terminal residue" evidence="13">
    <location>
        <position position="288"/>
    </location>
</feature>
<dbReference type="SUPFAM" id="SSF57783">
    <property type="entry name" value="Zinc beta-ribbon"/>
    <property type="match status" value="1"/>
</dbReference>
<keyword evidence="11" id="KW-0804">Transcription</keyword>
<dbReference type="GO" id="GO:0005737">
    <property type="term" value="C:cytoplasm"/>
    <property type="evidence" value="ECO:0007669"/>
    <property type="project" value="TreeGrafter"/>
</dbReference>
<dbReference type="InterPro" id="IPR002694">
    <property type="entry name" value="Znf_CHC2"/>
</dbReference>
<protein>
    <recommendedName>
        <fullName evidence="12">Toprim domain-containing protein</fullName>
    </recommendedName>
</protein>
<dbReference type="EMBL" id="BART01004549">
    <property type="protein sequence ID" value="GAG54533.1"/>
    <property type="molecule type" value="Genomic_DNA"/>
</dbReference>
<keyword evidence="8" id="KW-0862">Zinc</keyword>
<reference evidence="13" key="1">
    <citation type="journal article" date="2014" name="Front. Microbiol.">
        <title>High frequency of phylogenetically diverse reductive dehalogenase-homologous genes in deep subseafloor sedimentary metagenomes.</title>
        <authorList>
            <person name="Kawai M."/>
            <person name="Futagami T."/>
            <person name="Toyoda A."/>
            <person name="Takaki Y."/>
            <person name="Nishi S."/>
            <person name="Hori S."/>
            <person name="Arai W."/>
            <person name="Tsubouchi T."/>
            <person name="Morono Y."/>
            <person name="Uchiyama I."/>
            <person name="Ito T."/>
            <person name="Fujiyama A."/>
            <person name="Inagaki F."/>
            <person name="Takami H."/>
        </authorList>
    </citation>
    <scope>NUCLEOTIDE SEQUENCE</scope>
    <source>
        <strain evidence="13">Expedition CK06-06</strain>
    </source>
</reference>
<feature type="domain" description="Toprim" evidence="12">
    <location>
        <begin position="217"/>
        <end position="288"/>
    </location>
</feature>
<dbReference type="InterPro" id="IPR037068">
    <property type="entry name" value="DNA_primase_core_N_sf"/>
</dbReference>
<dbReference type="InterPro" id="IPR006295">
    <property type="entry name" value="DNA_primase_DnaG"/>
</dbReference>
<dbReference type="PANTHER" id="PTHR30313">
    <property type="entry name" value="DNA PRIMASE"/>
    <property type="match status" value="1"/>
</dbReference>
<dbReference type="CDD" id="cd03364">
    <property type="entry name" value="TOPRIM_DnaG_primases"/>
    <property type="match status" value="1"/>
</dbReference>
<dbReference type="Gene3D" id="3.90.580.10">
    <property type="entry name" value="Zinc finger, CHC2-type domain"/>
    <property type="match status" value="1"/>
</dbReference>
<keyword evidence="3" id="KW-0808">Transferase</keyword>
<keyword evidence="4" id="KW-0548">Nucleotidyltransferase</keyword>
<keyword evidence="10" id="KW-0238">DNA-binding</keyword>
<evidence type="ECO:0000256" key="4">
    <source>
        <dbReference type="ARBA" id="ARBA00022695"/>
    </source>
</evidence>
<gene>
    <name evidence="13" type="ORF">S01H4_11326</name>
</gene>
<dbReference type="Gene3D" id="3.90.980.10">
    <property type="entry name" value="DNA primase, catalytic core, N-terminal domain"/>
    <property type="match status" value="1"/>
</dbReference>
<keyword evidence="5" id="KW-0235">DNA replication</keyword>
<dbReference type="Pfam" id="PF08275">
    <property type="entry name" value="DNAG_N"/>
    <property type="match status" value="1"/>
</dbReference>
<dbReference type="NCBIfam" id="TIGR01391">
    <property type="entry name" value="dnaG"/>
    <property type="match status" value="1"/>
</dbReference>
<dbReference type="GO" id="GO:0000428">
    <property type="term" value="C:DNA-directed RNA polymerase complex"/>
    <property type="evidence" value="ECO:0007669"/>
    <property type="project" value="UniProtKB-KW"/>
</dbReference>
<dbReference type="SUPFAM" id="SSF56731">
    <property type="entry name" value="DNA primase core"/>
    <property type="match status" value="1"/>
</dbReference>
<keyword evidence="6" id="KW-0479">Metal-binding</keyword>
<proteinExistence type="predicted"/>
<dbReference type="Pfam" id="PF01807">
    <property type="entry name" value="Zn_ribbon_DnaG"/>
    <property type="match status" value="1"/>
</dbReference>
<evidence type="ECO:0000256" key="11">
    <source>
        <dbReference type="ARBA" id="ARBA00023163"/>
    </source>
</evidence>
<name>X0Z218_9ZZZZ</name>
<evidence type="ECO:0000256" key="7">
    <source>
        <dbReference type="ARBA" id="ARBA00022771"/>
    </source>
</evidence>
<accession>X0Z218</accession>
<dbReference type="Gene3D" id="3.40.1360.10">
    <property type="match status" value="1"/>
</dbReference>
<dbReference type="GO" id="GO:0006269">
    <property type="term" value="P:DNA replication, synthesis of primer"/>
    <property type="evidence" value="ECO:0007669"/>
    <property type="project" value="UniProtKB-KW"/>
</dbReference>
<evidence type="ECO:0000259" key="12">
    <source>
        <dbReference type="PROSITE" id="PS50880"/>
    </source>
</evidence>
<keyword evidence="7" id="KW-0863">Zinc-finger</keyword>
<evidence type="ECO:0000256" key="9">
    <source>
        <dbReference type="ARBA" id="ARBA00022842"/>
    </source>
</evidence>
<dbReference type="GO" id="GO:0003677">
    <property type="term" value="F:DNA binding"/>
    <property type="evidence" value="ECO:0007669"/>
    <property type="project" value="UniProtKB-KW"/>
</dbReference>
<evidence type="ECO:0000256" key="6">
    <source>
        <dbReference type="ARBA" id="ARBA00022723"/>
    </source>
</evidence>
<keyword evidence="9" id="KW-0460">Magnesium</keyword>
<organism evidence="13">
    <name type="scientific">marine sediment metagenome</name>
    <dbReference type="NCBI Taxonomy" id="412755"/>
    <lineage>
        <taxon>unclassified sequences</taxon>
        <taxon>metagenomes</taxon>
        <taxon>ecological metagenomes</taxon>
    </lineage>
</organism>
<keyword evidence="1" id="KW-0240">DNA-directed RNA polymerase</keyword>
<dbReference type="PANTHER" id="PTHR30313:SF2">
    <property type="entry name" value="DNA PRIMASE"/>
    <property type="match status" value="1"/>
</dbReference>
<dbReference type="AlphaFoldDB" id="X0Z218"/>
<dbReference type="InterPro" id="IPR034151">
    <property type="entry name" value="TOPRIM_DnaG_bac"/>
</dbReference>
<evidence type="ECO:0000256" key="1">
    <source>
        <dbReference type="ARBA" id="ARBA00022478"/>
    </source>
</evidence>
<evidence type="ECO:0000256" key="2">
    <source>
        <dbReference type="ARBA" id="ARBA00022515"/>
    </source>
</evidence>
<dbReference type="Pfam" id="PF13662">
    <property type="entry name" value="Toprim_4"/>
    <property type="match status" value="1"/>
</dbReference>